<comment type="caution">
    <text evidence="2">The sequence shown here is derived from an EMBL/GenBank/DDBJ whole genome shotgun (WGS) entry which is preliminary data.</text>
</comment>
<feature type="compositionally biased region" description="Low complexity" evidence="1">
    <location>
        <begin position="454"/>
        <end position="463"/>
    </location>
</feature>
<feature type="compositionally biased region" description="Low complexity" evidence="1">
    <location>
        <begin position="1"/>
        <end position="15"/>
    </location>
</feature>
<feature type="compositionally biased region" description="Basic and acidic residues" evidence="1">
    <location>
        <begin position="308"/>
        <end position="327"/>
    </location>
</feature>
<dbReference type="EMBL" id="WIQW01000008">
    <property type="protein sequence ID" value="KAF3108651.1"/>
    <property type="molecule type" value="Genomic_DNA"/>
</dbReference>
<feature type="region of interest" description="Disordered" evidence="1">
    <location>
        <begin position="1"/>
        <end position="32"/>
    </location>
</feature>
<feature type="region of interest" description="Disordered" evidence="1">
    <location>
        <begin position="282"/>
        <end position="355"/>
    </location>
</feature>
<feature type="region of interest" description="Disordered" evidence="1">
    <location>
        <begin position="411"/>
        <end position="479"/>
    </location>
</feature>
<protein>
    <submittedName>
        <fullName evidence="2">Uncharacterized protein</fullName>
    </submittedName>
</protein>
<dbReference type="AlphaFoldDB" id="A0A7C8NCT8"/>
<evidence type="ECO:0000256" key="1">
    <source>
        <dbReference type="SAM" id="MobiDB-lite"/>
    </source>
</evidence>
<proteinExistence type="predicted"/>
<feature type="compositionally biased region" description="Basic and acidic residues" evidence="1">
    <location>
        <begin position="411"/>
        <end position="421"/>
    </location>
</feature>
<gene>
    <name evidence="2" type="ORF">TWF102_010774</name>
    <name evidence="3" type="ORF">TWF703_005729</name>
</gene>
<evidence type="ECO:0000313" key="3">
    <source>
        <dbReference type="EMBL" id="KAF3136085.1"/>
    </source>
</evidence>
<reference evidence="4 5" key="1">
    <citation type="submission" date="2019-06" db="EMBL/GenBank/DDBJ databases">
        <authorList>
            <person name="Palmer J.M."/>
        </authorList>
    </citation>
    <scope>NUCLEOTIDE SEQUENCE [LARGE SCALE GENOMIC DNA]</scope>
    <source>
        <strain evidence="2 4">TWF102</strain>
        <strain evidence="3 5">TWF703</strain>
    </source>
</reference>
<evidence type="ECO:0000313" key="2">
    <source>
        <dbReference type="EMBL" id="KAF3108651.1"/>
    </source>
</evidence>
<feature type="region of interest" description="Disordered" evidence="1">
    <location>
        <begin position="499"/>
        <end position="567"/>
    </location>
</feature>
<sequence length="594" mass="65614">MHSNNWGNPGTGPNRGRPPPARSNLAQSHPNVPYAYAQNRGQVAVNRLYQQSIRPPAVSLVPQGTTLQRWEQQDPSVEPANAQLMGYAQRGPSQTDPTQLSDTHSNYDPNIGLPFDITAVSPVQNTGTYSSNQPSQPFSTWSMSEFSGTTVPAPTGGQAQPDMVNAPNTVVVPRLVTNNDNSRRKRSRAPSITLRDINPDHEYYSLFNYPEYRPPTSVKGTAMGTRSLDHHSDLELNGSFASYLFQSDPIEYWILRDVAEKVPTKIREKEMAYYKQLGIDVLDDGTTEPDSKRKKIDAVGDASNSNDEDYKNSSKPKEKRQKTEKPSIPKGRRNWNDRFNKKFPNKPLPSSKPNWRPTVHVLLHAGKSNEGPQDFNSRILNALKRCDDDPQFLSLLIQKVESCRDSQHRLAYESESTEHSDVFQPGSFDSHSQRGAMSEGMPTDTSVHPRRVSRNPSVRSSQSYRQGHSRNPSGANSASQRITDYMPAQIQTGLQAFSFPSSPARASASGNGHYLPPSQAQNGGLHGGDSHSDEIASFLSSQDHEASYSHPGTTVPETPNLMPPHIFRGGVDDGVSVSFPYADNIAAEDIKPSQ</sequence>
<evidence type="ECO:0000313" key="5">
    <source>
        <dbReference type="Proteomes" id="UP000480548"/>
    </source>
</evidence>
<name>A0A7C8NCT8_ORBOL</name>
<evidence type="ECO:0000313" key="4">
    <source>
        <dbReference type="Proteomes" id="UP000475325"/>
    </source>
</evidence>
<dbReference type="EMBL" id="WIQZ01000030">
    <property type="protein sequence ID" value="KAF3136085.1"/>
    <property type="molecule type" value="Genomic_DNA"/>
</dbReference>
<dbReference type="Proteomes" id="UP000475325">
    <property type="component" value="Unassembled WGS sequence"/>
</dbReference>
<organism evidence="2 4">
    <name type="scientific">Orbilia oligospora</name>
    <name type="common">Nematode-trapping fungus</name>
    <name type="synonym">Arthrobotrys oligospora</name>
    <dbReference type="NCBI Taxonomy" id="2813651"/>
    <lineage>
        <taxon>Eukaryota</taxon>
        <taxon>Fungi</taxon>
        <taxon>Dikarya</taxon>
        <taxon>Ascomycota</taxon>
        <taxon>Pezizomycotina</taxon>
        <taxon>Orbiliomycetes</taxon>
        <taxon>Orbiliales</taxon>
        <taxon>Orbiliaceae</taxon>
        <taxon>Orbilia</taxon>
    </lineage>
</organism>
<dbReference type="Proteomes" id="UP000480548">
    <property type="component" value="Unassembled WGS sequence"/>
</dbReference>
<accession>A0A7C8NCT8</accession>
<feature type="compositionally biased region" description="Polar residues" evidence="1">
    <location>
        <begin position="464"/>
        <end position="479"/>
    </location>
</feature>
<feature type="compositionally biased region" description="Low complexity" evidence="1">
    <location>
        <begin position="499"/>
        <end position="509"/>
    </location>
</feature>